<reference evidence="8" key="1">
    <citation type="submission" date="2022-08" db="EMBL/GenBank/DDBJ databases">
        <title>Genome sequencing of akame (Lates japonicus).</title>
        <authorList>
            <person name="Hashiguchi Y."/>
            <person name="Takahashi H."/>
        </authorList>
    </citation>
    <scope>NUCLEOTIDE SEQUENCE</scope>
    <source>
        <strain evidence="8">Kochi</strain>
    </source>
</reference>
<evidence type="ECO:0000256" key="6">
    <source>
        <dbReference type="ARBA" id="ARBA00023180"/>
    </source>
</evidence>
<feature type="domain" description="Receptor ligand binding region" evidence="7">
    <location>
        <begin position="66"/>
        <end position="156"/>
    </location>
</feature>
<dbReference type="EMBL" id="BRZM01002654">
    <property type="protein sequence ID" value="GLD75027.1"/>
    <property type="molecule type" value="Genomic_DNA"/>
</dbReference>
<evidence type="ECO:0000313" key="9">
    <source>
        <dbReference type="Proteomes" id="UP001279410"/>
    </source>
</evidence>
<dbReference type="PANTHER" id="PTHR24061">
    <property type="entry name" value="CALCIUM-SENSING RECEPTOR-RELATED"/>
    <property type="match status" value="1"/>
</dbReference>
<protein>
    <submittedName>
        <fullName evidence="8">Extracellular calcium-sensing receptor-like protein</fullName>
    </submittedName>
</protein>
<dbReference type="GO" id="GO:0005886">
    <property type="term" value="C:plasma membrane"/>
    <property type="evidence" value="ECO:0007669"/>
    <property type="project" value="TreeGrafter"/>
</dbReference>
<feature type="non-terminal residue" evidence="8">
    <location>
        <position position="1"/>
    </location>
</feature>
<dbReference type="InterPro" id="IPR000337">
    <property type="entry name" value="GPCR_3"/>
</dbReference>
<dbReference type="InterPro" id="IPR000068">
    <property type="entry name" value="GPCR_3_Ca_sens_rcpt-rel"/>
</dbReference>
<keyword evidence="6" id="KW-0325">Glycoprotein</keyword>
<proteinExistence type="predicted"/>
<gene>
    <name evidence="8" type="ORF">AKAME5_002636000</name>
</gene>
<keyword evidence="3" id="KW-1133">Transmembrane helix</keyword>
<dbReference type="SUPFAM" id="SSF53822">
    <property type="entry name" value="Periplasmic binding protein-like I"/>
    <property type="match status" value="1"/>
</dbReference>
<dbReference type="PANTHER" id="PTHR24061:SF528">
    <property type="entry name" value="C-FAMILY ODORANT RECEPTOR OLFCD2-RELATED"/>
    <property type="match status" value="1"/>
</dbReference>
<keyword evidence="5 8" id="KW-0675">Receptor</keyword>
<dbReference type="InterPro" id="IPR028082">
    <property type="entry name" value="Peripla_BP_I"/>
</dbReference>
<organism evidence="8 9">
    <name type="scientific">Lates japonicus</name>
    <name type="common">Japanese lates</name>
    <dbReference type="NCBI Taxonomy" id="270547"/>
    <lineage>
        <taxon>Eukaryota</taxon>
        <taxon>Metazoa</taxon>
        <taxon>Chordata</taxon>
        <taxon>Craniata</taxon>
        <taxon>Vertebrata</taxon>
        <taxon>Euteleostomi</taxon>
        <taxon>Actinopterygii</taxon>
        <taxon>Neopterygii</taxon>
        <taxon>Teleostei</taxon>
        <taxon>Neoteleostei</taxon>
        <taxon>Acanthomorphata</taxon>
        <taxon>Carangaria</taxon>
        <taxon>Carangaria incertae sedis</taxon>
        <taxon>Centropomidae</taxon>
        <taxon>Lates</taxon>
    </lineage>
</organism>
<accession>A0AAD3NI16</accession>
<dbReference type="InterPro" id="IPR001828">
    <property type="entry name" value="ANF_lig-bd_rcpt"/>
</dbReference>
<comment type="subcellular location">
    <subcellularLocation>
        <location evidence="1">Membrane</location>
        <topology evidence="1">Multi-pass membrane protein</topology>
    </subcellularLocation>
</comment>
<evidence type="ECO:0000256" key="5">
    <source>
        <dbReference type="ARBA" id="ARBA00023170"/>
    </source>
</evidence>
<comment type="caution">
    <text evidence="8">The sequence shown here is derived from an EMBL/GenBank/DDBJ whole genome shotgun (WGS) entry which is preliminary data.</text>
</comment>
<name>A0AAD3NI16_LATJO</name>
<dbReference type="Pfam" id="PF01094">
    <property type="entry name" value="ANF_receptor"/>
    <property type="match status" value="1"/>
</dbReference>
<evidence type="ECO:0000256" key="3">
    <source>
        <dbReference type="ARBA" id="ARBA00022989"/>
    </source>
</evidence>
<evidence type="ECO:0000256" key="4">
    <source>
        <dbReference type="ARBA" id="ARBA00023136"/>
    </source>
</evidence>
<keyword evidence="9" id="KW-1185">Reference proteome</keyword>
<dbReference type="Proteomes" id="UP001279410">
    <property type="component" value="Unassembled WGS sequence"/>
</dbReference>
<evidence type="ECO:0000256" key="2">
    <source>
        <dbReference type="ARBA" id="ARBA00022692"/>
    </source>
</evidence>
<dbReference type="PRINTS" id="PR00248">
    <property type="entry name" value="GPCRMGR"/>
</dbReference>
<keyword evidence="2" id="KW-0812">Transmembrane</keyword>
<evidence type="ECO:0000256" key="1">
    <source>
        <dbReference type="ARBA" id="ARBA00004141"/>
    </source>
</evidence>
<dbReference type="AlphaFoldDB" id="A0AAD3NI16"/>
<evidence type="ECO:0000313" key="8">
    <source>
        <dbReference type="EMBL" id="GLD75027.1"/>
    </source>
</evidence>
<dbReference type="GO" id="GO:0004930">
    <property type="term" value="F:G protein-coupled receptor activity"/>
    <property type="evidence" value="ECO:0007669"/>
    <property type="project" value="InterPro"/>
</dbReference>
<keyword evidence="4" id="KW-0472">Membrane</keyword>
<dbReference type="Gene3D" id="3.40.50.2300">
    <property type="match status" value="1"/>
</dbReference>
<evidence type="ECO:0000259" key="7">
    <source>
        <dbReference type="Pfam" id="PF01094"/>
    </source>
</evidence>
<sequence>MIQWVYGGEPCRLMVKSTPGSIYKAGDVVIGGLFPIHMKAPQPELDFRSEEVNASCEIFYQRGYRWLQVMIFAVEEINNNSHLLPNFTLGYLAADTCLAESTTLLAALAMVSGQEVHLANSECGSVPTVPVIVDDARTSSSIVVANTLGVFDIPMTMPAAKGHGCWPPDGGGPAGRNATMTGDLDPDVNYVSGNPKCVLPTMNSHTFWAWLGTTGFAIAHYLRE</sequence>